<dbReference type="STRING" id="1798002.A2478_04190"/>
<keyword evidence="3" id="KW-0808">Transferase</keyword>
<organism evidence="6 7">
    <name type="scientific">Candidatus Falkowbacteria bacterium RIFOXYC2_FULL_36_12</name>
    <dbReference type="NCBI Taxonomy" id="1798002"/>
    <lineage>
        <taxon>Bacteria</taxon>
        <taxon>Candidatus Falkowiibacteriota</taxon>
    </lineage>
</organism>
<dbReference type="GO" id="GO:0008170">
    <property type="term" value="F:N-methyltransferase activity"/>
    <property type="evidence" value="ECO:0007669"/>
    <property type="project" value="InterPro"/>
</dbReference>
<dbReference type="EC" id="2.1.1.-" evidence="4"/>
<evidence type="ECO:0000313" key="7">
    <source>
        <dbReference type="Proteomes" id="UP000179001"/>
    </source>
</evidence>
<evidence type="ECO:0000256" key="1">
    <source>
        <dbReference type="ARBA" id="ARBA00006594"/>
    </source>
</evidence>
<dbReference type="PANTHER" id="PTHR13370:SF3">
    <property type="entry name" value="TRNA (GUANINE(10)-N2)-METHYLTRANSFERASE HOMOLOG"/>
    <property type="match status" value="1"/>
</dbReference>
<sequence length="346" mass="40377">MSWKTRNTEGGRNEAWMVSQKPKAIQFKLKAWTMPTTNVNIDPPTCRRVVYFKNVIFCYNSFMKSARNKTIYINPTEIKSFQDFELLPKEINARDLQNKIYLTNSIIALAKIPSGSIDLIVADPPYNINKNFGRGSIKLPEADFRDWCDNWIEQCARILKPTGSIYICIDWVSSGMIQNILSKYFFVRNRITWKREKGRGSKNNWKNNMEDIWFATKSDNYTFNLDAVKEKKKVLAPYVDKFGEAKDWTEKNGEKFRMTHPSNIWVDQVVPFWSMPENTEHPTQKPEKLIERIILASSDEKDLVFDPFLGSGTTAVVAKKLGRKYCGFEIEKKFYIIAWKRLKKTV</sequence>
<reference evidence="6 7" key="1">
    <citation type="journal article" date="2016" name="Nat. Commun.">
        <title>Thousands of microbial genomes shed light on interconnected biogeochemical processes in an aquifer system.</title>
        <authorList>
            <person name="Anantharaman K."/>
            <person name="Brown C.T."/>
            <person name="Hug L.A."/>
            <person name="Sharon I."/>
            <person name="Castelle C.J."/>
            <person name="Probst A.J."/>
            <person name="Thomas B.C."/>
            <person name="Singh A."/>
            <person name="Wilkins M.J."/>
            <person name="Karaoz U."/>
            <person name="Brodie E.L."/>
            <person name="Williams K.H."/>
            <person name="Hubbard S.S."/>
            <person name="Banfield J.F."/>
        </authorList>
    </citation>
    <scope>NUCLEOTIDE SEQUENCE [LARGE SCALE GENOMIC DNA]</scope>
</reference>
<gene>
    <name evidence="6" type="ORF">A2478_04190</name>
</gene>
<dbReference type="SUPFAM" id="SSF53335">
    <property type="entry name" value="S-adenosyl-L-methionine-dependent methyltransferases"/>
    <property type="match status" value="1"/>
</dbReference>
<dbReference type="PANTHER" id="PTHR13370">
    <property type="entry name" value="RNA METHYLASE-RELATED"/>
    <property type="match status" value="1"/>
</dbReference>
<dbReference type="Gene3D" id="3.40.50.150">
    <property type="entry name" value="Vaccinia Virus protein VP39"/>
    <property type="match status" value="1"/>
</dbReference>
<dbReference type="GO" id="GO:0032259">
    <property type="term" value="P:methylation"/>
    <property type="evidence" value="ECO:0007669"/>
    <property type="project" value="UniProtKB-KW"/>
</dbReference>
<dbReference type="Pfam" id="PF01555">
    <property type="entry name" value="N6_N4_Mtase"/>
    <property type="match status" value="1"/>
</dbReference>
<dbReference type="GO" id="GO:0003677">
    <property type="term" value="F:DNA binding"/>
    <property type="evidence" value="ECO:0007669"/>
    <property type="project" value="InterPro"/>
</dbReference>
<dbReference type="InterPro" id="IPR001091">
    <property type="entry name" value="RM_Methyltransferase"/>
</dbReference>
<comment type="similarity">
    <text evidence="1 4">Belongs to the N(4)/N(6)-methyltransferase family.</text>
</comment>
<dbReference type="PROSITE" id="PS00092">
    <property type="entry name" value="N6_MTASE"/>
    <property type="match status" value="1"/>
</dbReference>
<feature type="domain" description="DNA methylase N-4/N-6" evidence="5">
    <location>
        <begin position="117"/>
        <end position="337"/>
    </location>
</feature>
<dbReference type="InterPro" id="IPR002941">
    <property type="entry name" value="DNA_methylase_N4/N6"/>
</dbReference>
<evidence type="ECO:0000256" key="3">
    <source>
        <dbReference type="ARBA" id="ARBA00022679"/>
    </source>
</evidence>
<comment type="caution">
    <text evidence="6">The sequence shown here is derived from an EMBL/GenBank/DDBJ whole genome shotgun (WGS) entry which is preliminary data.</text>
</comment>
<dbReference type="CDD" id="cd02440">
    <property type="entry name" value="AdoMet_MTases"/>
    <property type="match status" value="1"/>
</dbReference>
<name>A0A1F5SY89_9BACT</name>
<dbReference type="Proteomes" id="UP000179001">
    <property type="component" value="Unassembled WGS sequence"/>
</dbReference>
<evidence type="ECO:0000259" key="5">
    <source>
        <dbReference type="Pfam" id="PF01555"/>
    </source>
</evidence>
<proteinExistence type="inferred from homology"/>
<evidence type="ECO:0000256" key="4">
    <source>
        <dbReference type="RuleBase" id="RU362026"/>
    </source>
</evidence>
<evidence type="ECO:0000256" key="2">
    <source>
        <dbReference type="ARBA" id="ARBA00022603"/>
    </source>
</evidence>
<dbReference type="AlphaFoldDB" id="A0A1F5SY89"/>
<dbReference type="GO" id="GO:0005737">
    <property type="term" value="C:cytoplasm"/>
    <property type="evidence" value="ECO:0007669"/>
    <property type="project" value="TreeGrafter"/>
</dbReference>
<evidence type="ECO:0000313" key="6">
    <source>
        <dbReference type="EMBL" id="OGF31660.1"/>
    </source>
</evidence>
<dbReference type="PRINTS" id="PR00508">
    <property type="entry name" value="S21N4MTFRASE"/>
</dbReference>
<protein>
    <recommendedName>
        <fullName evidence="4">Methyltransferase</fullName>
        <ecNumber evidence="4">2.1.1.-</ecNumber>
    </recommendedName>
</protein>
<accession>A0A1F5SY89</accession>
<dbReference type="InterPro" id="IPR029063">
    <property type="entry name" value="SAM-dependent_MTases_sf"/>
</dbReference>
<keyword evidence="2" id="KW-0489">Methyltransferase</keyword>
<dbReference type="EMBL" id="MFGJ01000007">
    <property type="protein sequence ID" value="OGF31660.1"/>
    <property type="molecule type" value="Genomic_DNA"/>
</dbReference>
<dbReference type="InterPro" id="IPR002052">
    <property type="entry name" value="DNA_methylase_N6_adenine_CS"/>
</dbReference>